<keyword evidence="2" id="KW-0131">Cell cycle</keyword>
<dbReference type="Pfam" id="PF08245">
    <property type="entry name" value="Mur_ligase_M"/>
    <property type="match status" value="1"/>
</dbReference>
<dbReference type="Proteomes" id="UP001321766">
    <property type="component" value="Chromosome"/>
</dbReference>
<keyword evidence="2" id="KW-0133">Cell shape</keyword>
<comment type="similarity">
    <text evidence="1">Belongs to the MurCDEF family. MurE subfamily.</text>
</comment>
<dbReference type="InterPro" id="IPR013221">
    <property type="entry name" value="Mur_ligase_cen"/>
</dbReference>
<keyword evidence="2" id="KW-0132">Cell division</keyword>
<comment type="subcellular location">
    <subcellularLocation>
        <location evidence="2">Cytoplasm</location>
    </subcellularLocation>
</comment>
<protein>
    <submittedName>
        <fullName evidence="5">UDP-N-acetylmuramyl-tripeptide synthetase</fullName>
    </submittedName>
</protein>
<dbReference type="NCBIfam" id="TIGR01085">
    <property type="entry name" value="murE"/>
    <property type="match status" value="1"/>
</dbReference>
<accession>A0ABM8B8J0</accession>
<feature type="domain" description="Mur ligase C-terminal" evidence="3">
    <location>
        <begin position="356"/>
        <end position="491"/>
    </location>
</feature>
<organism evidence="5 6">
    <name type="scientific">Bombiscardovia nodaiensis</name>
    <dbReference type="NCBI Taxonomy" id="2932181"/>
    <lineage>
        <taxon>Bacteria</taxon>
        <taxon>Bacillati</taxon>
        <taxon>Actinomycetota</taxon>
        <taxon>Actinomycetes</taxon>
        <taxon>Bifidobacteriales</taxon>
        <taxon>Bifidobacteriaceae</taxon>
        <taxon>Bombiscardovia</taxon>
    </lineage>
</organism>
<comment type="pathway">
    <text evidence="2">Cell wall biogenesis; peptidoglycan biosynthesis.</text>
</comment>
<dbReference type="SUPFAM" id="SSF53623">
    <property type="entry name" value="MurD-like peptide ligases, catalytic domain"/>
    <property type="match status" value="1"/>
</dbReference>
<dbReference type="EMBL" id="AP026798">
    <property type="protein sequence ID" value="BDR53224.1"/>
    <property type="molecule type" value="Genomic_DNA"/>
</dbReference>
<dbReference type="PANTHER" id="PTHR23135">
    <property type="entry name" value="MUR LIGASE FAMILY MEMBER"/>
    <property type="match status" value="1"/>
</dbReference>
<dbReference type="InterPro" id="IPR004101">
    <property type="entry name" value="Mur_ligase_C"/>
</dbReference>
<keyword evidence="2" id="KW-0961">Cell wall biogenesis/degradation</keyword>
<evidence type="ECO:0000259" key="4">
    <source>
        <dbReference type="Pfam" id="PF08245"/>
    </source>
</evidence>
<evidence type="ECO:0000256" key="2">
    <source>
        <dbReference type="RuleBase" id="RU004135"/>
    </source>
</evidence>
<evidence type="ECO:0000259" key="3">
    <source>
        <dbReference type="Pfam" id="PF02875"/>
    </source>
</evidence>
<dbReference type="PANTHER" id="PTHR23135:SF4">
    <property type="entry name" value="UDP-N-ACETYLMURAMOYL-L-ALANYL-D-GLUTAMATE--2,6-DIAMINOPIMELATE LIGASE MURE HOMOLOG, CHLOROPLASTIC"/>
    <property type="match status" value="1"/>
</dbReference>
<dbReference type="InterPro" id="IPR036615">
    <property type="entry name" value="Mur_ligase_C_dom_sf"/>
</dbReference>
<proteinExistence type="inferred from homology"/>
<sequence>MTLSLPTVLSVLRDHQLLREVVSADGWTIDPRALSPALRKQAFTSLTYDSRSVKAGSLLFCKGHFQTRFLESVDAAGLGAYVAESDYSAYTQATGIIVNDVRKAMSLISALFYGRPQDQLKVVGITGTKGKTTTAYFVQALLGAASGGKAALLSSVDNCLDGKTYVESQLTTPESLDLFRMMRQAVDAGMRYLVMEVSSQAYKVDRVYGLTFDLGAFLNISPDHISPIEHPTFEDYLYCKRQITYNSRQMVVGAEHAYFSLIEQDARLAQVPLTTFALDTGEGVRADWVACALPTEADQSSYELLEHGQRLGQLHLAMEGSFNGANAAAACAIVSALGLSIDGDSLSTLAQVRIAGRMEGFEGPGIAAYVDYAHNYTSTAAVLDFAHHKYADRSPYVTLVTGSAGGKAVDRRQEIVQAAQTRVNRLIFTEEDTENQTDDTASICQEMLSYVTNPGLDASIVLDRTQAITSAVEAAQAHPDRFDVIVVIGKGNERWIKRAGQHVPYEGDDQVIARLLGASSKKEQA</sequence>
<dbReference type="SUPFAM" id="SSF53244">
    <property type="entry name" value="MurD-like peptide ligases, peptide-binding domain"/>
    <property type="match status" value="1"/>
</dbReference>
<dbReference type="InterPro" id="IPR036565">
    <property type="entry name" value="Mur-like_cat_sf"/>
</dbReference>
<dbReference type="Gene3D" id="3.90.190.20">
    <property type="entry name" value="Mur ligase, C-terminal domain"/>
    <property type="match status" value="1"/>
</dbReference>
<dbReference type="InterPro" id="IPR005761">
    <property type="entry name" value="UDP-N-AcMur-Glu-dNH2Pim_ligase"/>
</dbReference>
<dbReference type="Gene3D" id="3.40.1190.10">
    <property type="entry name" value="Mur-like, catalytic domain"/>
    <property type="match status" value="1"/>
</dbReference>
<dbReference type="Gene3D" id="3.40.1390.10">
    <property type="entry name" value="MurE/MurF, N-terminal domain"/>
    <property type="match status" value="1"/>
</dbReference>
<dbReference type="Pfam" id="PF02875">
    <property type="entry name" value="Mur_ligase_C"/>
    <property type="match status" value="1"/>
</dbReference>
<evidence type="ECO:0000313" key="6">
    <source>
        <dbReference type="Proteomes" id="UP001321766"/>
    </source>
</evidence>
<keyword evidence="6" id="KW-1185">Reference proteome</keyword>
<name>A0ABM8B8J0_9BIFI</name>
<evidence type="ECO:0000313" key="5">
    <source>
        <dbReference type="EMBL" id="BDR53224.1"/>
    </source>
</evidence>
<gene>
    <name evidence="5" type="primary">murE</name>
    <name evidence="5" type="ORF">KIM372_11310</name>
</gene>
<keyword evidence="2" id="KW-0573">Peptidoglycan synthesis</keyword>
<reference evidence="5 6" key="1">
    <citation type="journal article" date="2023" name="Microbiol. Spectr.">
        <title>Symbiosis of Carpenter Bees with Uncharacterized Lactic Acid Bacteria Showing NAD Auxotrophy.</title>
        <authorList>
            <person name="Kawasaki S."/>
            <person name="Ozawa K."/>
            <person name="Mori T."/>
            <person name="Yamamoto A."/>
            <person name="Ito M."/>
            <person name="Ohkuma M."/>
            <person name="Sakamoto M."/>
            <person name="Matsutani M."/>
        </authorList>
    </citation>
    <scope>NUCLEOTIDE SEQUENCE [LARGE SCALE GENOMIC DNA]</scope>
    <source>
        <strain evidence="5 6">Kim37-2</strain>
    </source>
</reference>
<evidence type="ECO:0000256" key="1">
    <source>
        <dbReference type="ARBA" id="ARBA00005898"/>
    </source>
</evidence>
<feature type="domain" description="Mur ligase central" evidence="4">
    <location>
        <begin position="125"/>
        <end position="333"/>
    </location>
</feature>